<dbReference type="NCBIfam" id="TIGR03467">
    <property type="entry name" value="HpnE"/>
    <property type="match status" value="1"/>
</dbReference>
<dbReference type="Pfam" id="PF01593">
    <property type="entry name" value="Amino_oxidase"/>
    <property type="match status" value="1"/>
</dbReference>
<dbReference type="KEGG" id="meh:M301_1429"/>
<dbReference type="InterPro" id="IPR017830">
    <property type="entry name" value="SQase_HpnE"/>
</dbReference>
<reference evidence="2 3" key="2">
    <citation type="journal article" date="2011" name="J. Bacteriol.">
        <title>Genomes of three methylotrophs from a single niche uncover genetic and metabolic divergence of Methylophilaceae.</title>
        <authorList>
            <person name="Lapidus A."/>
            <person name="Clum A."/>
            <person name="Labutti K."/>
            <person name="Kaluzhnaya M.G."/>
            <person name="Lim S."/>
            <person name="Beck D.A."/>
            <person name="Glavina Del Rio T."/>
            <person name="Nolan M."/>
            <person name="Mavromatis K."/>
            <person name="Huntemann M."/>
            <person name="Lucas S."/>
            <person name="Lidstrom M.E."/>
            <person name="Ivanova N."/>
            <person name="Chistoserdova L."/>
        </authorList>
    </citation>
    <scope>NUCLEOTIDE SEQUENCE [LARGE SCALE GENOMIC DNA]</scope>
    <source>
        <strain evidence="2 3">301</strain>
    </source>
</reference>
<dbReference type="STRING" id="666681.M301_1429"/>
<dbReference type="PANTHER" id="PTHR42923:SF47">
    <property type="entry name" value="BLR3003 PROTEIN"/>
    <property type="match status" value="1"/>
</dbReference>
<feature type="domain" description="Amine oxidase" evidence="1">
    <location>
        <begin position="16"/>
        <end position="444"/>
    </location>
</feature>
<dbReference type="AlphaFoldDB" id="D7DIC7"/>
<sequence precursor="true">MNISNTHVAVIGGGCAGLSAAAALIEKGFQVTIFESSSQLGGRARTVLVENNSLMHLLDNGQHILLGAYRETLKLLRKVGVDEEKAFMRVPLQINMQAAPVKSIFSLKSVNYLPSPLNMLAGLIACKGLSIPELISAIKFMVHLRSTRFQITGDKALEQYLIEQNQPIKLIEMLWEPLCLAALNTPIAIASTQVFLNVLKDSFSNDSLTTRKKNSDFLLPRSDLSKIIANPIAHYLQENGAKIKLNRRIRQLELENDGFSLTTRDGKAFFSHVVIAAPAARLDKLIESIPKLQNVYKQTQSYSFQPIYTIYLQYPQDFKLSNVMYGLSGTLGQWVFDRGQLCDQNGLLAVIVSATGKHQLLSQDDLALRIAKELHQAFPDMPKPLWHKVIAEKRATFSCAPNLARPTNKTLQPRLYLAGDYTYADYPATIEGAIRSGIACAGLIANSLD</sequence>
<organism evidence="2 3">
    <name type="scientific">Methylotenera versatilis (strain 301)</name>
    <dbReference type="NCBI Taxonomy" id="666681"/>
    <lineage>
        <taxon>Bacteria</taxon>
        <taxon>Pseudomonadati</taxon>
        <taxon>Pseudomonadota</taxon>
        <taxon>Betaproteobacteria</taxon>
        <taxon>Nitrosomonadales</taxon>
        <taxon>Methylophilaceae</taxon>
        <taxon>Methylotenera</taxon>
    </lineage>
</organism>
<evidence type="ECO:0000313" key="2">
    <source>
        <dbReference type="EMBL" id="ADI29812.1"/>
    </source>
</evidence>
<dbReference type="eggNOG" id="COG1232">
    <property type="taxonomic scope" value="Bacteria"/>
</dbReference>
<proteinExistence type="predicted"/>
<reference evidence="3" key="1">
    <citation type="submission" date="2010-05" db="EMBL/GenBank/DDBJ databases">
        <title>Complete sequence of Methylotenera sp. 301.</title>
        <authorList>
            <person name="Lucas S."/>
            <person name="Copeland A."/>
            <person name="Lapidus A."/>
            <person name="Cheng J.-F."/>
            <person name="Bruce D."/>
            <person name="Goodwin L."/>
            <person name="Pitluck S."/>
            <person name="Clum A."/>
            <person name="Land M."/>
            <person name="Hauser L."/>
            <person name="Kyrpides N."/>
            <person name="Ivanova N."/>
            <person name="Chistoservova L."/>
            <person name="Kalyuzhnaya M."/>
            <person name="Woyke T."/>
        </authorList>
    </citation>
    <scope>NUCLEOTIDE SEQUENCE [LARGE SCALE GENOMIC DNA]</scope>
    <source>
        <strain evidence="3">301</strain>
    </source>
</reference>
<dbReference type="PANTHER" id="PTHR42923">
    <property type="entry name" value="PROTOPORPHYRINOGEN OXIDASE"/>
    <property type="match status" value="1"/>
</dbReference>
<evidence type="ECO:0000259" key="1">
    <source>
        <dbReference type="Pfam" id="PF01593"/>
    </source>
</evidence>
<dbReference type="SUPFAM" id="SSF51905">
    <property type="entry name" value="FAD/NAD(P)-binding domain"/>
    <property type="match status" value="1"/>
</dbReference>
<dbReference type="HOGENOM" id="CLU_022687_2_1_4"/>
<dbReference type="InterPro" id="IPR050464">
    <property type="entry name" value="Zeta_carotene_desat/Oxidored"/>
</dbReference>
<dbReference type="Proteomes" id="UP000000383">
    <property type="component" value="Chromosome"/>
</dbReference>
<accession>D7DIC7</accession>
<name>D7DIC7_METV0</name>
<dbReference type="Gene3D" id="3.50.50.60">
    <property type="entry name" value="FAD/NAD(P)-binding domain"/>
    <property type="match status" value="1"/>
</dbReference>
<protein>
    <submittedName>
        <fullName evidence="2">Squalene-associated FAD-dependent desaturase</fullName>
    </submittedName>
</protein>
<dbReference type="InterPro" id="IPR036188">
    <property type="entry name" value="FAD/NAD-bd_sf"/>
</dbReference>
<dbReference type="RefSeq" id="WP_013148124.1">
    <property type="nucleotide sequence ID" value="NC_014207.1"/>
</dbReference>
<evidence type="ECO:0000313" key="3">
    <source>
        <dbReference type="Proteomes" id="UP000000383"/>
    </source>
</evidence>
<dbReference type="GO" id="GO:0016491">
    <property type="term" value="F:oxidoreductase activity"/>
    <property type="evidence" value="ECO:0007669"/>
    <property type="project" value="InterPro"/>
</dbReference>
<keyword evidence="3" id="KW-1185">Reference proteome</keyword>
<dbReference type="InterPro" id="IPR002937">
    <property type="entry name" value="Amino_oxidase"/>
</dbReference>
<dbReference type="EMBL" id="CP002056">
    <property type="protein sequence ID" value="ADI29812.1"/>
    <property type="molecule type" value="Genomic_DNA"/>
</dbReference>
<gene>
    <name evidence="2" type="ordered locus">M301_1429</name>
</gene>
<dbReference type="PRINTS" id="PR00419">
    <property type="entry name" value="ADXRDTASE"/>
</dbReference>
<dbReference type="OrthoDB" id="7849608at2"/>